<dbReference type="InterPro" id="IPR018723">
    <property type="entry name" value="DUF2254_membrane"/>
</dbReference>
<name>I1XF29_METNJ</name>
<dbReference type="KEGG" id="mej:Q7A_139"/>
<organism evidence="1 2">
    <name type="scientific">Methylophaga nitratireducenticrescens</name>
    <dbReference type="NCBI Taxonomy" id="754476"/>
    <lineage>
        <taxon>Bacteria</taxon>
        <taxon>Pseudomonadati</taxon>
        <taxon>Pseudomonadota</taxon>
        <taxon>Gammaproteobacteria</taxon>
        <taxon>Thiotrichales</taxon>
        <taxon>Piscirickettsiaceae</taxon>
        <taxon>Methylophaga</taxon>
    </lineage>
</organism>
<dbReference type="EMBL" id="CP003390">
    <property type="protein sequence ID" value="AFI82998.1"/>
    <property type="molecule type" value="Genomic_DNA"/>
</dbReference>
<dbReference type="HOGENOM" id="CLU_032303_0_0_6"/>
<accession>I1XF29</accession>
<dbReference type="eggNOG" id="COG4325">
    <property type="taxonomic scope" value="Bacteria"/>
</dbReference>
<gene>
    <name evidence="1" type="ordered locus">Q7A_139</name>
</gene>
<dbReference type="STRING" id="754476.Q7A_139"/>
<dbReference type="Pfam" id="PF10011">
    <property type="entry name" value="DUF2254"/>
    <property type="match status" value="1"/>
</dbReference>
<sequence length="429" mass="47557">MLSKWQWLLSQLTRTLWIRASLFALLAVATALIAIPVQHMINDPFPFSVGADSVGQILDILASSMLAVTTFSLSVMVAAYTAASSSVTPRATKLVQQDTTTQNVLATFIGSFLYSLVGIIALSTDQYGENGRLILFVVTIGVIILIVITILRWIEHLSQLGRVGETTERVENAASNTITQRIKHPTLGAKRLIEKNHIPDNAHAIYANSIGYVRHIDVGALNDYAKQYEAEIGVLALPGKFVHPAKPIVWINTKTSDEMVAKICSAVTLGNERSFDQDPRFGLSVLAEIASRALSPAVNDPGTAIDVINRGFRILISWKDYKFADTDEQIIYRHVRVPELELGDLLDDLFRPIERDGANMIEVQLRLQQALAALNMIAPEVFGEEVSRHLQLMKQRTDQSSLVEADRQRLKPIYDQLISSEALIQDTFL</sequence>
<reference evidence="1 2" key="1">
    <citation type="journal article" date="2012" name="J. Bacteriol.">
        <title>Complete genome sequences of Methylophaga sp. strain JAM1 and Methylophaga sp. strain JAM7.</title>
        <authorList>
            <person name="Villeneuve C."/>
            <person name="Martineau C."/>
            <person name="Mauffrey F."/>
            <person name="Villemur R."/>
        </authorList>
    </citation>
    <scope>NUCLEOTIDE SEQUENCE [LARGE SCALE GENOMIC DNA]</scope>
    <source>
        <strain evidence="1 2">JAM1</strain>
    </source>
</reference>
<proteinExistence type="predicted"/>
<keyword evidence="2" id="KW-1185">Reference proteome</keyword>
<dbReference type="AlphaFoldDB" id="I1XF29"/>
<dbReference type="OrthoDB" id="2955631at2"/>
<evidence type="ECO:0000313" key="2">
    <source>
        <dbReference type="Proteomes" id="UP000009144"/>
    </source>
</evidence>
<dbReference type="Proteomes" id="UP000009144">
    <property type="component" value="Chromosome"/>
</dbReference>
<evidence type="ECO:0000313" key="1">
    <source>
        <dbReference type="EMBL" id="AFI82998.1"/>
    </source>
</evidence>
<dbReference type="PATRIC" id="fig|754476.3.peg.138"/>
<dbReference type="RefSeq" id="WP_014705374.1">
    <property type="nucleotide sequence ID" value="NC_017857.3"/>
</dbReference>
<reference evidence="1 2" key="2">
    <citation type="journal article" date="2013" name="Int. J. Syst. Evol. Microbiol.">
        <title>Methylophaga nitratireducenticrescens sp. nov. and Methylophaga frappieri sp. nov., isolated from the biofilm of the methanol-fed denitrification system treating the seawater at the Montreal Biodome.</title>
        <authorList>
            <person name="Villeneuve C."/>
            <person name="Martineau C."/>
            <person name="Mauffrey F."/>
            <person name="Villemur R."/>
        </authorList>
    </citation>
    <scope>NUCLEOTIDE SEQUENCE [LARGE SCALE GENOMIC DNA]</scope>
    <source>
        <strain evidence="1 2">JAM1</strain>
    </source>
</reference>
<protein>
    <submittedName>
        <fullName evidence="1">Membrane protein</fullName>
    </submittedName>
</protein>